<dbReference type="InterPro" id="IPR042241">
    <property type="entry name" value="GCP_C_sf"/>
</dbReference>
<evidence type="ECO:0000256" key="2">
    <source>
        <dbReference type="ARBA" id="ARBA00022490"/>
    </source>
</evidence>
<comment type="similarity">
    <text evidence="1 5">Belongs to the TUBGCP family.</text>
</comment>
<dbReference type="InterPro" id="IPR040457">
    <property type="entry name" value="GCP_C"/>
</dbReference>
<dbReference type="GO" id="GO:0031122">
    <property type="term" value="P:cytoplasmic microtubule organization"/>
    <property type="evidence" value="ECO:0007669"/>
    <property type="project" value="TreeGrafter"/>
</dbReference>
<dbReference type="EMBL" id="CH916370">
    <property type="protein sequence ID" value="EDV99619.1"/>
    <property type="molecule type" value="Genomic_DNA"/>
</dbReference>
<keyword evidence="2 5" id="KW-0963">Cytoplasm</keyword>
<evidence type="ECO:0000256" key="1">
    <source>
        <dbReference type="ARBA" id="ARBA00010337"/>
    </source>
</evidence>
<keyword evidence="10" id="KW-1185">Reference proteome</keyword>
<dbReference type="FunCoup" id="B4JJ67">
    <property type="interactions" value="374"/>
</dbReference>
<dbReference type="Pfam" id="PF04130">
    <property type="entry name" value="GCP_C_terminal"/>
    <property type="match status" value="1"/>
</dbReference>
<gene>
    <name evidence="9" type="primary">Dgri\GH12439</name>
    <name evidence="9" type="ORF">Dgri_GH12439</name>
</gene>
<dbReference type="GO" id="GO:0043015">
    <property type="term" value="F:gamma-tubulin binding"/>
    <property type="evidence" value="ECO:0007669"/>
    <property type="project" value="EnsemblMetazoa"/>
</dbReference>
<accession>B4JJ67</accession>
<feature type="region of interest" description="Disordered" evidence="6">
    <location>
        <begin position="173"/>
        <end position="197"/>
    </location>
</feature>
<dbReference type="AlphaFoldDB" id="B4JJ67"/>
<dbReference type="OrthoDB" id="66546at2759"/>
<evidence type="ECO:0000259" key="8">
    <source>
        <dbReference type="Pfam" id="PF17681"/>
    </source>
</evidence>
<evidence type="ECO:0000256" key="4">
    <source>
        <dbReference type="ARBA" id="ARBA00023212"/>
    </source>
</evidence>
<dbReference type="GO" id="GO:0000931">
    <property type="term" value="C:gamma-tubulin ring complex"/>
    <property type="evidence" value="ECO:0007669"/>
    <property type="project" value="EnsemblMetazoa"/>
</dbReference>
<dbReference type="GO" id="GO:0090221">
    <property type="term" value="P:mitotic spindle-templated microtubule nucleation"/>
    <property type="evidence" value="ECO:0007669"/>
    <property type="project" value="EnsemblMetazoa"/>
</dbReference>
<evidence type="ECO:0000256" key="5">
    <source>
        <dbReference type="RuleBase" id="RU363050"/>
    </source>
</evidence>
<evidence type="ECO:0000313" key="9">
    <source>
        <dbReference type="EMBL" id="EDV99619.1"/>
    </source>
</evidence>
<dbReference type="eggNOG" id="KOG4344">
    <property type="taxonomic scope" value="Eukaryota"/>
</dbReference>
<sequence length="1057" mass="122200">MSKDASSAFVQQNVRKLVKCLAGGNSTKSQRRTLEQYGLHKVQIHRSLAINRHEVRRSVDNMIERFRCEGMPHQASALRYLSTLIMDHDLWKSLYVTDVQYSVIDFLLSVTYAPIQTVRRNRRLMDLQLLVLKHDLERAPTNDKLVNQSLSNPAEADVDWVAVLTEDFDKESLLSSDSNSSLSDWSDDEESFSTENTMHEIEEEESSTSLQLFVRNFPCHSTESTSFDGTPKRSSWCKLPTLSAVQAPSALPTYTKFIAESTNLSTKVHSYWWLQHVKCYSYTMNFDPLANFASAYVQYMNPQTQRLLPKTIDEHSLIREIIFMFFMPASCCFFRVHPESMEISVCSDVSICSVSNGTLKTVLEAEVLPAMQAMQQLRQIVKEHTLLNDHTPTSGTLQCFAVGLRDVIQPIEQRLIAFERQLLDCGAGITESSLTLIAFVRHMDVQFKQLQVIQSLAANAIVTAPPHLRSAYLLSHLFKHTKMHVPNQKMAMALLLITLKRYCTIIDNWWRSGNLKDSRHEFIMECSRDDSVYAVQSVRERCRTEDPKDVHRIILKELRDCKLYHLLMEHALQFGETQNLLGSHNLLGELIENSKQVGSLHSDLIKELFDELKSFGCVACPVGRRRTSVLDDVRQNWQQDKALILQRFSELGDPQLMGFFTQHLKQSQREQVQMEQRTPPLQVLDILEALEICTPLQLPQVLPRALAKVLRNRIELANVFVMRWYREELLLGEHVRFLRHLLMLEADYLLYPFYTWLYRKIESGEQWARTSDLTKYLYTVLDPHYPAMASDIYVEIISRMRSQSIKVFEALEAIEVKYTMPQALSTIVTEENMKCYNDIWRLLLKIKWAAWKLENMRFIRRNSKDLYAPLDLLGLTVRRLEMLRFWMINLISSLHTHLCTHVIHAMGMHFELELKKTRNIRELTKLHKDYLLQLSRHCLLTKEFEDFRSALEQIFHLVFVLDMEWHSCTSYLNDSHALSIDPSFCGGDSSYVGCKSLDTSEVNNGLEYLALSQVGEIEGTYKRCHQLLASTLTTLVYKDDHKIFSSLELALSSSVPC</sequence>
<dbReference type="Pfam" id="PF17681">
    <property type="entry name" value="GCP_N_terminal"/>
    <property type="match status" value="1"/>
</dbReference>
<dbReference type="STRING" id="7222.B4JJ67"/>
<dbReference type="GO" id="GO:0000278">
    <property type="term" value="P:mitotic cell cycle"/>
    <property type="evidence" value="ECO:0007669"/>
    <property type="project" value="EnsemblMetazoa"/>
</dbReference>
<feature type="domain" description="Gamma tubulin complex component C-terminal" evidence="7">
    <location>
        <begin position="733"/>
        <end position="1049"/>
    </location>
</feature>
<dbReference type="PANTHER" id="PTHR19302:SF33">
    <property type="entry name" value="GAMMA-TUBULIN COMPLEX COMPONENT 5"/>
    <property type="match status" value="1"/>
</dbReference>
<dbReference type="PhylomeDB" id="B4JJ67"/>
<dbReference type="PANTHER" id="PTHR19302">
    <property type="entry name" value="GAMMA TUBULIN COMPLEX PROTEIN"/>
    <property type="match status" value="1"/>
</dbReference>
<name>B4JJ67_DROGR</name>
<protein>
    <recommendedName>
        <fullName evidence="5">Gamma-tubulin complex component</fullName>
    </recommendedName>
</protein>
<keyword evidence="3 5" id="KW-0493">Microtubule</keyword>
<dbReference type="GO" id="GO:0045450">
    <property type="term" value="P:bicoid mRNA localization"/>
    <property type="evidence" value="ECO:0007669"/>
    <property type="project" value="EnsemblMetazoa"/>
</dbReference>
<feature type="domain" description="Gamma tubulin complex component protein N-terminal" evidence="8">
    <location>
        <begin position="318"/>
        <end position="531"/>
    </location>
</feature>
<reference evidence="9 10" key="1">
    <citation type="journal article" date="2007" name="Nature">
        <title>Evolution of genes and genomes on the Drosophila phylogeny.</title>
        <authorList>
            <consortium name="Drosophila 12 Genomes Consortium"/>
            <person name="Clark A.G."/>
            <person name="Eisen M.B."/>
            <person name="Smith D.R."/>
            <person name="Bergman C.M."/>
            <person name="Oliver B."/>
            <person name="Markow T.A."/>
            <person name="Kaufman T.C."/>
            <person name="Kellis M."/>
            <person name="Gelbart W."/>
            <person name="Iyer V.N."/>
            <person name="Pollard D.A."/>
            <person name="Sackton T.B."/>
            <person name="Larracuente A.M."/>
            <person name="Singh N.D."/>
            <person name="Abad J.P."/>
            <person name="Abt D.N."/>
            <person name="Adryan B."/>
            <person name="Aguade M."/>
            <person name="Akashi H."/>
            <person name="Anderson W.W."/>
            <person name="Aquadro C.F."/>
            <person name="Ardell D.H."/>
            <person name="Arguello R."/>
            <person name="Artieri C.G."/>
            <person name="Barbash D.A."/>
            <person name="Barker D."/>
            <person name="Barsanti P."/>
            <person name="Batterham P."/>
            <person name="Batzoglou S."/>
            <person name="Begun D."/>
            <person name="Bhutkar A."/>
            <person name="Blanco E."/>
            <person name="Bosak S.A."/>
            <person name="Bradley R.K."/>
            <person name="Brand A.D."/>
            <person name="Brent M.R."/>
            <person name="Brooks A.N."/>
            <person name="Brown R.H."/>
            <person name="Butlin R.K."/>
            <person name="Caggese C."/>
            <person name="Calvi B.R."/>
            <person name="Bernardo de Carvalho A."/>
            <person name="Caspi A."/>
            <person name="Castrezana S."/>
            <person name="Celniker S.E."/>
            <person name="Chang J.L."/>
            <person name="Chapple C."/>
            <person name="Chatterji S."/>
            <person name="Chinwalla A."/>
            <person name="Civetta A."/>
            <person name="Clifton S.W."/>
            <person name="Comeron J.M."/>
            <person name="Costello J.C."/>
            <person name="Coyne J.A."/>
            <person name="Daub J."/>
            <person name="David R.G."/>
            <person name="Delcher A.L."/>
            <person name="Delehaunty K."/>
            <person name="Do C.B."/>
            <person name="Ebling H."/>
            <person name="Edwards K."/>
            <person name="Eickbush T."/>
            <person name="Evans J.D."/>
            <person name="Filipski A."/>
            <person name="Findeiss S."/>
            <person name="Freyhult E."/>
            <person name="Fulton L."/>
            <person name="Fulton R."/>
            <person name="Garcia A.C."/>
            <person name="Gardiner A."/>
            <person name="Garfield D.A."/>
            <person name="Garvin B.E."/>
            <person name="Gibson G."/>
            <person name="Gilbert D."/>
            <person name="Gnerre S."/>
            <person name="Godfrey J."/>
            <person name="Good R."/>
            <person name="Gotea V."/>
            <person name="Gravely B."/>
            <person name="Greenberg A.J."/>
            <person name="Griffiths-Jones S."/>
            <person name="Gross S."/>
            <person name="Guigo R."/>
            <person name="Gustafson E.A."/>
            <person name="Haerty W."/>
            <person name="Hahn M.W."/>
            <person name="Halligan D.L."/>
            <person name="Halpern A.L."/>
            <person name="Halter G.M."/>
            <person name="Han M.V."/>
            <person name="Heger A."/>
            <person name="Hillier L."/>
            <person name="Hinrichs A.S."/>
            <person name="Holmes I."/>
            <person name="Hoskins R.A."/>
            <person name="Hubisz M.J."/>
            <person name="Hultmark D."/>
            <person name="Huntley M.A."/>
            <person name="Jaffe D.B."/>
            <person name="Jagadeeshan S."/>
            <person name="Jeck W.R."/>
            <person name="Johnson J."/>
            <person name="Jones C.D."/>
            <person name="Jordan W.C."/>
            <person name="Karpen G.H."/>
            <person name="Kataoka E."/>
            <person name="Keightley P.D."/>
            <person name="Kheradpour P."/>
            <person name="Kirkness E.F."/>
            <person name="Koerich L.B."/>
            <person name="Kristiansen K."/>
            <person name="Kudrna D."/>
            <person name="Kulathinal R.J."/>
            <person name="Kumar S."/>
            <person name="Kwok R."/>
            <person name="Lander E."/>
            <person name="Langley C.H."/>
            <person name="Lapoint R."/>
            <person name="Lazzaro B.P."/>
            <person name="Lee S.J."/>
            <person name="Levesque L."/>
            <person name="Li R."/>
            <person name="Lin C.F."/>
            <person name="Lin M.F."/>
            <person name="Lindblad-Toh K."/>
            <person name="Llopart A."/>
            <person name="Long M."/>
            <person name="Low L."/>
            <person name="Lozovsky E."/>
            <person name="Lu J."/>
            <person name="Luo M."/>
            <person name="Machado C.A."/>
            <person name="Makalowski W."/>
            <person name="Marzo M."/>
            <person name="Matsuda M."/>
            <person name="Matzkin L."/>
            <person name="McAllister B."/>
            <person name="McBride C.S."/>
            <person name="McKernan B."/>
            <person name="McKernan K."/>
            <person name="Mendez-Lago M."/>
            <person name="Minx P."/>
            <person name="Mollenhauer M.U."/>
            <person name="Montooth K."/>
            <person name="Mount S.M."/>
            <person name="Mu X."/>
            <person name="Myers E."/>
            <person name="Negre B."/>
            <person name="Newfeld S."/>
            <person name="Nielsen R."/>
            <person name="Noor M.A."/>
            <person name="O'Grady P."/>
            <person name="Pachter L."/>
            <person name="Papaceit M."/>
            <person name="Parisi M.J."/>
            <person name="Parisi M."/>
            <person name="Parts L."/>
            <person name="Pedersen J.S."/>
            <person name="Pesole G."/>
            <person name="Phillippy A.M."/>
            <person name="Ponting C.P."/>
            <person name="Pop M."/>
            <person name="Porcelli D."/>
            <person name="Powell J.R."/>
            <person name="Prohaska S."/>
            <person name="Pruitt K."/>
            <person name="Puig M."/>
            <person name="Quesneville H."/>
            <person name="Ram K.R."/>
            <person name="Rand D."/>
            <person name="Rasmussen M.D."/>
            <person name="Reed L.K."/>
            <person name="Reenan R."/>
            <person name="Reily A."/>
            <person name="Remington K.A."/>
            <person name="Rieger T.T."/>
            <person name="Ritchie M.G."/>
            <person name="Robin C."/>
            <person name="Rogers Y.H."/>
            <person name="Rohde C."/>
            <person name="Rozas J."/>
            <person name="Rubenfield M.J."/>
            <person name="Ruiz A."/>
            <person name="Russo S."/>
            <person name="Salzberg S.L."/>
            <person name="Sanchez-Gracia A."/>
            <person name="Saranga D.J."/>
            <person name="Sato H."/>
            <person name="Schaeffer S.W."/>
            <person name="Schatz M.C."/>
            <person name="Schlenke T."/>
            <person name="Schwartz R."/>
            <person name="Segarra C."/>
            <person name="Singh R.S."/>
            <person name="Sirot L."/>
            <person name="Sirota M."/>
            <person name="Sisneros N.B."/>
            <person name="Smith C.D."/>
            <person name="Smith T.F."/>
            <person name="Spieth J."/>
            <person name="Stage D.E."/>
            <person name="Stark A."/>
            <person name="Stephan W."/>
            <person name="Strausberg R.L."/>
            <person name="Strempel S."/>
            <person name="Sturgill D."/>
            <person name="Sutton G."/>
            <person name="Sutton G.G."/>
            <person name="Tao W."/>
            <person name="Teichmann S."/>
            <person name="Tobari Y.N."/>
            <person name="Tomimura Y."/>
            <person name="Tsolas J.M."/>
            <person name="Valente V.L."/>
            <person name="Venter E."/>
            <person name="Venter J.C."/>
            <person name="Vicario S."/>
            <person name="Vieira F.G."/>
            <person name="Vilella A.J."/>
            <person name="Villasante A."/>
            <person name="Walenz B."/>
            <person name="Wang J."/>
            <person name="Wasserman M."/>
            <person name="Watts T."/>
            <person name="Wilson D."/>
            <person name="Wilson R.K."/>
            <person name="Wing R.A."/>
            <person name="Wolfner M.F."/>
            <person name="Wong A."/>
            <person name="Wong G.K."/>
            <person name="Wu C.I."/>
            <person name="Wu G."/>
            <person name="Yamamoto D."/>
            <person name="Yang H.P."/>
            <person name="Yang S.P."/>
            <person name="Yorke J.A."/>
            <person name="Yoshida K."/>
            <person name="Zdobnov E."/>
            <person name="Zhang P."/>
            <person name="Zhang Y."/>
            <person name="Zimin A.V."/>
            <person name="Baldwin J."/>
            <person name="Abdouelleil A."/>
            <person name="Abdulkadir J."/>
            <person name="Abebe A."/>
            <person name="Abera B."/>
            <person name="Abreu J."/>
            <person name="Acer S.C."/>
            <person name="Aftuck L."/>
            <person name="Alexander A."/>
            <person name="An P."/>
            <person name="Anderson E."/>
            <person name="Anderson S."/>
            <person name="Arachi H."/>
            <person name="Azer M."/>
            <person name="Bachantsang P."/>
            <person name="Barry A."/>
            <person name="Bayul T."/>
            <person name="Berlin A."/>
            <person name="Bessette D."/>
            <person name="Bloom T."/>
            <person name="Blye J."/>
            <person name="Boguslavskiy L."/>
            <person name="Bonnet C."/>
            <person name="Boukhgalter B."/>
            <person name="Bourzgui I."/>
            <person name="Brown A."/>
            <person name="Cahill P."/>
            <person name="Channer S."/>
            <person name="Cheshatsang Y."/>
            <person name="Chuda L."/>
            <person name="Citroen M."/>
            <person name="Collymore A."/>
            <person name="Cooke P."/>
            <person name="Costello M."/>
            <person name="D'Aco K."/>
            <person name="Daza R."/>
            <person name="De Haan G."/>
            <person name="DeGray S."/>
            <person name="DeMaso C."/>
            <person name="Dhargay N."/>
            <person name="Dooley K."/>
            <person name="Dooley E."/>
            <person name="Doricent M."/>
            <person name="Dorje P."/>
            <person name="Dorjee K."/>
            <person name="Dupes A."/>
            <person name="Elong R."/>
            <person name="Falk J."/>
            <person name="Farina A."/>
            <person name="Faro S."/>
            <person name="Ferguson D."/>
            <person name="Fisher S."/>
            <person name="Foley C.D."/>
            <person name="Franke A."/>
            <person name="Friedrich D."/>
            <person name="Gadbois L."/>
            <person name="Gearin G."/>
            <person name="Gearin C.R."/>
            <person name="Giannoukos G."/>
            <person name="Goode T."/>
            <person name="Graham J."/>
            <person name="Grandbois E."/>
            <person name="Grewal S."/>
            <person name="Gyaltsen K."/>
            <person name="Hafez N."/>
            <person name="Hagos B."/>
            <person name="Hall J."/>
            <person name="Henson C."/>
            <person name="Hollinger A."/>
            <person name="Honan T."/>
            <person name="Huard M.D."/>
            <person name="Hughes L."/>
            <person name="Hurhula B."/>
            <person name="Husby M.E."/>
            <person name="Kamat A."/>
            <person name="Kanga B."/>
            <person name="Kashin S."/>
            <person name="Khazanovich D."/>
            <person name="Kisner P."/>
            <person name="Lance K."/>
            <person name="Lara M."/>
            <person name="Lee W."/>
            <person name="Lennon N."/>
            <person name="Letendre F."/>
            <person name="LeVine R."/>
            <person name="Lipovsky A."/>
            <person name="Liu X."/>
            <person name="Liu J."/>
            <person name="Liu S."/>
            <person name="Lokyitsang T."/>
            <person name="Lokyitsang Y."/>
            <person name="Lubonja R."/>
            <person name="Lui A."/>
            <person name="MacDonald P."/>
            <person name="Magnisalis V."/>
            <person name="Maru K."/>
            <person name="Matthews C."/>
            <person name="McCusker W."/>
            <person name="McDonough S."/>
            <person name="Mehta T."/>
            <person name="Meldrim J."/>
            <person name="Meneus L."/>
            <person name="Mihai O."/>
            <person name="Mihalev A."/>
            <person name="Mihova T."/>
            <person name="Mittelman R."/>
            <person name="Mlenga V."/>
            <person name="Montmayeur A."/>
            <person name="Mulrain L."/>
            <person name="Navidi A."/>
            <person name="Naylor J."/>
            <person name="Negash T."/>
            <person name="Nguyen T."/>
            <person name="Nguyen N."/>
            <person name="Nicol R."/>
            <person name="Norbu C."/>
            <person name="Norbu N."/>
            <person name="Novod N."/>
            <person name="O'Neill B."/>
            <person name="Osman S."/>
            <person name="Markiewicz E."/>
            <person name="Oyono O.L."/>
            <person name="Patti C."/>
            <person name="Phunkhang P."/>
            <person name="Pierre F."/>
            <person name="Priest M."/>
            <person name="Raghuraman S."/>
            <person name="Rege F."/>
            <person name="Reyes R."/>
            <person name="Rise C."/>
            <person name="Rogov P."/>
            <person name="Ross K."/>
            <person name="Ryan E."/>
            <person name="Settipalli S."/>
            <person name="Shea T."/>
            <person name="Sherpa N."/>
            <person name="Shi L."/>
            <person name="Shih D."/>
            <person name="Sparrow T."/>
            <person name="Spaulding J."/>
            <person name="Stalker J."/>
            <person name="Stange-Thomann N."/>
            <person name="Stavropoulos S."/>
            <person name="Stone C."/>
            <person name="Strader C."/>
            <person name="Tesfaye S."/>
            <person name="Thomson T."/>
            <person name="Thoulutsang Y."/>
            <person name="Thoulutsang D."/>
            <person name="Topham K."/>
            <person name="Topping I."/>
            <person name="Tsamla T."/>
            <person name="Vassiliev H."/>
            <person name="Vo A."/>
            <person name="Wangchuk T."/>
            <person name="Wangdi T."/>
            <person name="Weiand M."/>
            <person name="Wilkinson J."/>
            <person name="Wilson A."/>
            <person name="Yadav S."/>
            <person name="Young G."/>
            <person name="Yu Q."/>
            <person name="Zembek L."/>
            <person name="Zhong D."/>
            <person name="Zimmer A."/>
            <person name="Zwirko Z."/>
            <person name="Jaffe D.B."/>
            <person name="Alvarez P."/>
            <person name="Brockman W."/>
            <person name="Butler J."/>
            <person name="Chin C."/>
            <person name="Gnerre S."/>
            <person name="Grabherr M."/>
            <person name="Kleber M."/>
            <person name="Mauceli E."/>
            <person name="MacCallum I."/>
        </authorList>
    </citation>
    <scope>NUCLEOTIDE SEQUENCE [LARGE SCALE GENOMIC DNA]</scope>
    <source>
        <strain evidence="10">Tucson 15287-2541.00</strain>
    </source>
</reference>
<dbReference type="InterPro" id="IPR007259">
    <property type="entry name" value="GCP"/>
</dbReference>
<dbReference type="KEGG" id="dgr:6565263"/>
<dbReference type="Proteomes" id="UP000001070">
    <property type="component" value="Unassembled WGS sequence"/>
</dbReference>
<dbReference type="InterPro" id="IPR059169">
    <property type="entry name" value="GCP5_N_ext"/>
</dbReference>
<organism evidence="10">
    <name type="scientific">Drosophila grimshawi</name>
    <name type="common">Hawaiian fruit fly</name>
    <name type="synonym">Idiomyia grimshawi</name>
    <dbReference type="NCBI Taxonomy" id="7222"/>
    <lineage>
        <taxon>Eukaryota</taxon>
        <taxon>Metazoa</taxon>
        <taxon>Ecdysozoa</taxon>
        <taxon>Arthropoda</taxon>
        <taxon>Hexapoda</taxon>
        <taxon>Insecta</taxon>
        <taxon>Pterygota</taxon>
        <taxon>Neoptera</taxon>
        <taxon>Endopterygota</taxon>
        <taxon>Diptera</taxon>
        <taxon>Brachycera</taxon>
        <taxon>Muscomorpha</taxon>
        <taxon>Ephydroidea</taxon>
        <taxon>Drosophilidae</taxon>
        <taxon>Drosophila</taxon>
        <taxon>Hawaiian Drosophila</taxon>
    </lineage>
</organism>
<dbReference type="GO" id="GO:0005874">
    <property type="term" value="C:microtubule"/>
    <property type="evidence" value="ECO:0007669"/>
    <property type="project" value="UniProtKB-KW"/>
</dbReference>
<dbReference type="GO" id="GO:0005813">
    <property type="term" value="C:centrosome"/>
    <property type="evidence" value="ECO:0007669"/>
    <property type="project" value="EnsemblMetazoa"/>
</dbReference>
<dbReference type="GO" id="GO:0051011">
    <property type="term" value="F:microtubule minus-end binding"/>
    <property type="evidence" value="ECO:0007669"/>
    <property type="project" value="TreeGrafter"/>
</dbReference>
<evidence type="ECO:0000256" key="6">
    <source>
        <dbReference type="SAM" id="MobiDB-lite"/>
    </source>
</evidence>
<feature type="compositionally biased region" description="Low complexity" evidence="6">
    <location>
        <begin position="173"/>
        <end position="184"/>
    </location>
</feature>
<dbReference type="OMA" id="ILRFWLM"/>
<evidence type="ECO:0000259" key="7">
    <source>
        <dbReference type="Pfam" id="PF04130"/>
    </source>
</evidence>
<dbReference type="GO" id="GO:0007058">
    <property type="term" value="P:spindle assembly involved in female meiosis II"/>
    <property type="evidence" value="ECO:0007669"/>
    <property type="project" value="EnsemblMetazoa"/>
</dbReference>
<dbReference type="HOGENOM" id="CLU_284455_0_0_1"/>
<keyword evidence="4 5" id="KW-0206">Cytoskeleton</keyword>
<dbReference type="GO" id="GO:0000922">
    <property type="term" value="C:spindle pole"/>
    <property type="evidence" value="ECO:0007669"/>
    <property type="project" value="InterPro"/>
</dbReference>
<comment type="subcellular location">
    <subcellularLocation>
        <location evidence="5">Cytoplasm</location>
        <location evidence="5">Cytoskeleton</location>
        <location evidence="5">Microtubule organizing center</location>
    </subcellularLocation>
</comment>
<dbReference type="Gene3D" id="1.20.120.1900">
    <property type="entry name" value="Gamma-tubulin complex, C-terminal domain"/>
    <property type="match status" value="1"/>
</dbReference>
<proteinExistence type="inferred from homology"/>
<evidence type="ECO:0000256" key="3">
    <source>
        <dbReference type="ARBA" id="ARBA00022701"/>
    </source>
</evidence>
<dbReference type="CDD" id="cd22572">
    <property type="entry name" value="GCP5_NTD"/>
    <property type="match status" value="1"/>
</dbReference>
<dbReference type="GO" id="GO:0007112">
    <property type="term" value="P:male meiosis cytokinesis"/>
    <property type="evidence" value="ECO:0007669"/>
    <property type="project" value="EnsemblMetazoa"/>
</dbReference>
<dbReference type="InterPro" id="IPR041470">
    <property type="entry name" value="GCP_N"/>
</dbReference>
<dbReference type="InParanoid" id="B4JJ67"/>
<evidence type="ECO:0000313" key="10">
    <source>
        <dbReference type="Proteomes" id="UP000001070"/>
    </source>
</evidence>